<organism evidence="2 3">
    <name type="scientific">Plectus sambesii</name>
    <dbReference type="NCBI Taxonomy" id="2011161"/>
    <lineage>
        <taxon>Eukaryota</taxon>
        <taxon>Metazoa</taxon>
        <taxon>Ecdysozoa</taxon>
        <taxon>Nematoda</taxon>
        <taxon>Chromadorea</taxon>
        <taxon>Plectida</taxon>
        <taxon>Plectina</taxon>
        <taxon>Plectoidea</taxon>
        <taxon>Plectidae</taxon>
        <taxon>Plectus</taxon>
    </lineage>
</organism>
<evidence type="ECO:0000256" key="1">
    <source>
        <dbReference type="SAM" id="SignalP"/>
    </source>
</evidence>
<sequence length="77" mass="8958">MLRLPLCCCLVAILIAIIVHPATSHPLIDDERAGHKEQRAMPSEQLKNGPSYMFYKKRPVQFPMLKSFQRVQSHYYD</sequence>
<keyword evidence="1" id="KW-0732">Signal</keyword>
<reference evidence="3" key="1">
    <citation type="submission" date="2022-11" db="UniProtKB">
        <authorList>
            <consortium name="WormBaseParasite"/>
        </authorList>
    </citation>
    <scope>IDENTIFICATION</scope>
</reference>
<dbReference type="AlphaFoldDB" id="A0A914VUV7"/>
<dbReference type="Proteomes" id="UP000887566">
    <property type="component" value="Unplaced"/>
</dbReference>
<evidence type="ECO:0000313" key="3">
    <source>
        <dbReference type="WBParaSite" id="PSAMB.scaffold2448size23179.g17920.t1"/>
    </source>
</evidence>
<feature type="signal peptide" evidence="1">
    <location>
        <begin position="1"/>
        <end position="24"/>
    </location>
</feature>
<evidence type="ECO:0000313" key="2">
    <source>
        <dbReference type="Proteomes" id="UP000887566"/>
    </source>
</evidence>
<proteinExistence type="predicted"/>
<feature type="chain" id="PRO_5037663640" evidence="1">
    <location>
        <begin position="25"/>
        <end position="77"/>
    </location>
</feature>
<dbReference type="WBParaSite" id="PSAMB.scaffold2448size23179.g17920.t1">
    <property type="protein sequence ID" value="PSAMB.scaffold2448size23179.g17920.t1"/>
    <property type="gene ID" value="PSAMB.scaffold2448size23179.g17920"/>
</dbReference>
<accession>A0A914VUV7</accession>
<protein>
    <submittedName>
        <fullName evidence="3">Uncharacterized protein</fullName>
    </submittedName>
</protein>
<keyword evidence="2" id="KW-1185">Reference proteome</keyword>
<name>A0A914VUV7_9BILA</name>